<dbReference type="EMBL" id="LRPN01000127">
    <property type="protein sequence ID" value="KWZ78977.1"/>
    <property type="molecule type" value="Genomic_DNA"/>
</dbReference>
<proteinExistence type="predicted"/>
<organism evidence="1 2">
    <name type="scientific">Heyndrickxia coagulans</name>
    <name type="common">Weizmannia coagulans</name>
    <dbReference type="NCBI Taxonomy" id="1398"/>
    <lineage>
        <taxon>Bacteria</taxon>
        <taxon>Bacillati</taxon>
        <taxon>Bacillota</taxon>
        <taxon>Bacilli</taxon>
        <taxon>Bacillales</taxon>
        <taxon>Bacillaceae</taxon>
        <taxon>Heyndrickxia</taxon>
    </lineage>
</organism>
<reference evidence="2" key="1">
    <citation type="submission" date="2016-01" db="EMBL/GenBank/DDBJ databases">
        <authorList>
            <person name="Mitreva M."/>
            <person name="Pepin K.H."/>
            <person name="Mihindukulasuriya K.A."/>
            <person name="Fulton R."/>
            <person name="Fronick C."/>
            <person name="O'Laughlin M."/>
            <person name="Miner T."/>
            <person name="Herter B."/>
            <person name="Rosa B.A."/>
            <person name="Cordes M."/>
            <person name="Tomlinson C."/>
            <person name="Wollam A."/>
            <person name="Palsikar V.B."/>
            <person name="Mardis E.R."/>
            <person name="Wilson R.K."/>
        </authorList>
    </citation>
    <scope>NUCLEOTIDE SEQUENCE [LARGE SCALE GENOMIC DNA]</scope>
    <source>
        <strain evidence="2">GED7749B</strain>
    </source>
</reference>
<evidence type="ECO:0000313" key="1">
    <source>
        <dbReference type="EMBL" id="KWZ78977.1"/>
    </source>
</evidence>
<dbReference type="PATRIC" id="fig|1398.22.peg.2819"/>
<dbReference type="AlphaFoldDB" id="A0A133KHH1"/>
<evidence type="ECO:0000313" key="2">
    <source>
        <dbReference type="Proteomes" id="UP000070376"/>
    </source>
</evidence>
<protein>
    <submittedName>
        <fullName evidence="1">Uncharacterized protein</fullName>
    </submittedName>
</protein>
<sequence length="43" mass="5365">MRKLSYLLIGYRPVLGICRFDFVIGKFWEALSYSYIFFLYYRR</sequence>
<accession>A0A133KHH1</accession>
<dbReference type="Proteomes" id="UP000070376">
    <property type="component" value="Unassembled WGS sequence"/>
</dbReference>
<comment type="caution">
    <text evidence="1">The sequence shown here is derived from an EMBL/GenBank/DDBJ whole genome shotgun (WGS) entry which is preliminary data.</text>
</comment>
<name>A0A133KHH1_HEYCO</name>
<gene>
    <name evidence="1" type="ORF">HMPREF3213_02818</name>
</gene>